<dbReference type="AlphaFoldDB" id="A0A2H0V099"/>
<protein>
    <recommendedName>
        <fullName evidence="3">HD domain-containing protein</fullName>
    </recommendedName>
</protein>
<accession>A0A2H0V099</accession>
<evidence type="ECO:0000313" key="1">
    <source>
        <dbReference type="EMBL" id="PIR92514.1"/>
    </source>
</evidence>
<proteinExistence type="predicted"/>
<dbReference type="EMBL" id="PFAT01000021">
    <property type="protein sequence ID" value="PIR92514.1"/>
    <property type="molecule type" value="Genomic_DNA"/>
</dbReference>
<sequence length="207" mass="23360">MRLLLKGGKLTKDWINVTEHCLVTAAAVEAIANGIKLSEEETSKVIKTALIHDWDKRLPKKSGDFTDNEKTQANELLKKTQVDPTLLQATDPSFSPRCVLDEYTPSLSEKLIFYVDTITEESDIKPFQERLAQAKKRWPALGQNAELNAKIADKLGAGKTYWDAVLKVTNAIQEEIFDLLKENDCDLNNAAAVPQWVKETIEKNYRQ</sequence>
<name>A0A2H0V099_9BACT</name>
<evidence type="ECO:0008006" key="3">
    <source>
        <dbReference type="Google" id="ProtNLM"/>
    </source>
</evidence>
<organism evidence="1 2">
    <name type="scientific">Candidatus Falkowbacteria bacterium CG10_big_fil_rev_8_21_14_0_10_44_15</name>
    <dbReference type="NCBI Taxonomy" id="1974569"/>
    <lineage>
        <taxon>Bacteria</taxon>
        <taxon>Candidatus Falkowiibacteriota</taxon>
    </lineage>
</organism>
<evidence type="ECO:0000313" key="2">
    <source>
        <dbReference type="Proteomes" id="UP000228510"/>
    </source>
</evidence>
<reference evidence="2" key="1">
    <citation type="submission" date="2017-09" db="EMBL/GenBank/DDBJ databases">
        <title>Depth-based differentiation of microbial function through sediment-hosted aquifers and enrichment of novel symbionts in the deep terrestrial subsurface.</title>
        <authorList>
            <person name="Probst A.J."/>
            <person name="Ladd B."/>
            <person name="Jarett J.K."/>
            <person name="Geller-Mcgrath D.E."/>
            <person name="Sieber C.M.K."/>
            <person name="Emerson J.B."/>
            <person name="Anantharaman K."/>
            <person name="Thomas B.C."/>
            <person name="Malmstrom R."/>
            <person name="Stieglmeier M."/>
            <person name="Klingl A."/>
            <person name="Woyke T."/>
            <person name="Ryan C.M."/>
            <person name="Banfield J.F."/>
        </authorList>
    </citation>
    <scope>NUCLEOTIDE SEQUENCE [LARGE SCALE GENOMIC DNA]</scope>
</reference>
<gene>
    <name evidence="1" type="ORF">COU01_01510</name>
</gene>
<dbReference type="Proteomes" id="UP000228510">
    <property type="component" value="Unassembled WGS sequence"/>
</dbReference>
<comment type="caution">
    <text evidence="1">The sequence shown here is derived from an EMBL/GenBank/DDBJ whole genome shotgun (WGS) entry which is preliminary data.</text>
</comment>